<keyword evidence="2" id="KW-1185">Reference proteome</keyword>
<protein>
    <recommendedName>
        <fullName evidence="3">DNA-binding protein</fullName>
    </recommendedName>
</protein>
<dbReference type="AlphaFoldDB" id="A0A6I2MEE9"/>
<proteinExistence type="predicted"/>
<name>A0A6I2MEE9_9BACI</name>
<reference evidence="1 2" key="1">
    <citation type="submission" date="2019-11" db="EMBL/GenBank/DDBJ databases">
        <title>Bacillus idriensis genome.</title>
        <authorList>
            <person name="Konopka E.N."/>
            <person name="Newman J.D."/>
        </authorList>
    </citation>
    <scope>NUCLEOTIDE SEQUENCE [LARGE SCALE GENOMIC DNA]</scope>
    <source>
        <strain evidence="1 2">DSM 19097</strain>
    </source>
</reference>
<accession>A0A6I2MEE9</accession>
<gene>
    <name evidence="1" type="ORF">GJU41_22605</name>
</gene>
<dbReference type="EMBL" id="WKKF01000016">
    <property type="protein sequence ID" value="MRX56738.1"/>
    <property type="molecule type" value="Genomic_DNA"/>
</dbReference>
<sequence>MPKNKSKKEQLEAGLNEENELVLIESRTMRDQHVYRDEVLEKVKVLPQLPNSLEITTEMAAEYYEVPVETVRSLVKRNRNEFNDYGEIRILKGKSLQDFKTEVQDELLFKGVNALTLVNKRGLLRLGMLLTESEVAKSVRSYLLNVEEISDAEQKRWAIEREIGKRERRQLTDAIQEFYMGTLKRGNKGLEYAEFTNLVYDTIFDMTANELRVLYELERKEALRDAFTTEDLRKVVKVEKTISVLLMLGKDYREIKQELVSNRDKYQ</sequence>
<evidence type="ECO:0000313" key="2">
    <source>
        <dbReference type="Proteomes" id="UP000441585"/>
    </source>
</evidence>
<comment type="caution">
    <text evidence="1">The sequence shown here is derived from an EMBL/GenBank/DDBJ whole genome shotgun (WGS) entry which is preliminary data.</text>
</comment>
<organism evidence="1 2">
    <name type="scientific">Metabacillus idriensis</name>
    <dbReference type="NCBI Taxonomy" id="324768"/>
    <lineage>
        <taxon>Bacteria</taxon>
        <taxon>Bacillati</taxon>
        <taxon>Bacillota</taxon>
        <taxon>Bacilli</taxon>
        <taxon>Bacillales</taxon>
        <taxon>Bacillaceae</taxon>
        <taxon>Metabacillus</taxon>
    </lineage>
</organism>
<evidence type="ECO:0000313" key="1">
    <source>
        <dbReference type="EMBL" id="MRX56738.1"/>
    </source>
</evidence>
<dbReference type="RefSeq" id="WP_154319681.1">
    <property type="nucleotide sequence ID" value="NZ_CAJGAA010000013.1"/>
</dbReference>
<evidence type="ECO:0008006" key="3">
    <source>
        <dbReference type="Google" id="ProtNLM"/>
    </source>
</evidence>
<dbReference type="Proteomes" id="UP000441585">
    <property type="component" value="Unassembled WGS sequence"/>
</dbReference>